<accession>A0AAN7GZM3</accession>
<evidence type="ECO:0000313" key="2">
    <source>
        <dbReference type="Proteomes" id="UP001301958"/>
    </source>
</evidence>
<reference evidence="1" key="1">
    <citation type="journal article" date="2023" name="Mol. Phylogenet. Evol.">
        <title>Genome-scale phylogeny and comparative genomics of the fungal order Sordariales.</title>
        <authorList>
            <person name="Hensen N."/>
            <person name="Bonometti L."/>
            <person name="Westerberg I."/>
            <person name="Brannstrom I.O."/>
            <person name="Guillou S."/>
            <person name="Cros-Aarteil S."/>
            <person name="Calhoun S."/>
            <person name="Haridas S."/>
            <person name="Kuo A."/>
            <person name="Mondo S."/>
            <person name="Pangilinan J."/>
            <person name="Riley R."/>
            <person name="LaButti K."/>
            <person name="Andreopoulos B."/>
            <person name="Lipzen A."/>
            <person name="Chen C."/>
            <person name="Yan M."/>
            <person name="Daum C."/>
            <person name="Ng V."/>
            <person name="Clum A."/>
            <person name="Steindorff A."/>
            <person name="Ohm R.A."/>
            <person name="Martin F."/>
            <person name="Silar P."/>
            <person name="Natvig D.O."/>
            <person name="Lalanne C."/>
            <person name="Gautier V."/>
            <person name="Ament-Velasquez S.L."/>
            <person name="Kruys A."/>
            <person name="Hutchinson M.I."/>
            <person name="Powell A.J."/>
            <person name="Barry K."/>
            <person name="Miller A.N."/>
            <person name="Grigoriev I.V."/>
            <person name="Debuchy R."/>
            <person name="Gladieux P."/>
            <person name="Hiltunen Thoren M."/>
            <person name="Johannesson H."/>
        </authorList>
    </citation>
    <scope>NUCLEOTIDE SEQUENCE</scope>
    <source>
        <strain evidence="1">CBS 990.96</strain>
    </source>
</reference>
<reference evidence="1" key="2">
    <citation type="submission" date="2023-05" db="EMBL/GenBank/DDBJ databases">
        <authorList>
            <consortium name="Lawrence Berkeley National Laboratory"/>
            <person name="Steindorff A."/>
            <person name="Hensen N."/>
            <person name="Bonometti L."/>
            <person name="Westerberg I."/>
            <person name="Brannstrom I.O."/>
            <person name="Guillou S."/>
            <person name="Cros-Aarteil S."/>
            <person name="Calhoun S."/>
            <person name="Haridas S."/>
            <person name="Kuo A."/>
            <person name="Mondo S."/>
            <person name="Pangilinan J."/>
            <person name="Riley R."/>
            <person name="Labutti K."/>
            <person name="Andreopoulos B."/>
            <person name="Lipzen A."/>
            <person name="Chen C."/>
            <person name="Yanf M."/>
            <person name="Daum C."/>
            <person name="Ng V."/>
            <person name="Clum A."/>
            <person name="Ohm R."/>
            <person name="Martin F."/>
            <person name="Silar P."/>
            <person name="Natvig D."/>
            <person name="Lalanne C."/>
            <person name="Gautier V."/>
            <person name="Ament-Velasquez S.L."/>
            <person name="Kruys A."/>
            <person name="Hutchinson M.I."/>
            <person name="Powell A.J."/>
            <person name="Barry K."/>
            <person name="Miller A.N."/>
            <person name="Grigoriev I.V."/>
            <person name="Debuchy R."/>
            <person name="Gladieux P."/>
            <person name="Thoren M.H."/>
            <person name="Johannesson H."/>
        </authorList>
    </citation>
    <scope>NUCLEOTIDE SEQUENCE</scope>
    <source>
        <strain evidence="1">CBS 990.96</strain>
    </source>
</reference>
<comment type="caution">
    <text evidence="1">The sequence shown here is derived from an EMBL/GenBank/DDBJ whole genome shotgun (WGS) entry which is preliminary data.</text>
</comment>
<protein>
    <recommendedName>
        <fullName evidence="3">C2H2-type domain-containing protein</fullName>
    </recommendedName>
</protein>
<organism evidence="1 2">
    <name type="scientific">Podospora fimiseda</name>
    <dbReference type="NCBI Taxonomy" id="252190"/>
    <lineage>
        <taxon>Eukaryota</taxon>
        <taxon>Fungi</taxon>
        <taxon>Dikarya</taxon>
        <taxon>Ascomycota</taxon>
        <taxon>Pezizomycotina</taxon>
        <taxon>Sordariomycetes</taxon>
        <taxon>Sordariomycetidae</taxon>
        <taxon>Sordariales</taxon>
        <taxon>Podosporaceae</taxon>
        <taxon>Podospora</taxon>
    </lineage>
</organism>
<evidence type="ECO:0008006" key="3">
    <source>
        <dbReference type="Google" id="ProtNLM"/>
    </source>
</evidence>
<dbReference type="PANTHER" id="PTHR38167">
    <property type="entry name" value="C2H2-TYPE DOMAIN-CONTAINING PROTEIN"/>
    <property type="match status" value="1"/>
</dbReference>
<dbReference type="EMBL" id="MU865327">
    <property type="protein sequence ID" value="KAK4227822.1"/>
    <property type="molecule type" value="Genomic_DNA"/>
</dbReference>
<feature type="non-terminal residue" evidence="1">
    <location>
        <position position="142"/>
    </location>
</feature>
<gene>
    <name evidence="1" type="ORF">QBC38DRAFT_363429</name>
</gene>
<name>A0AAN7GZM3_9PEZI</name>
<evidence type="ECO:0000313" key="1">
    <source>
        <dbReference type="EMBL" id="KAK4227822.1"/>
    </source>
</evidence>
<proteinExistence type="predicted"/>
<dbReference type="Proteomes" id="UP001301958">
    <property type="component" value="Unassembled WGS sequence"/>
</dbReference>
<sequence length="142" mass="15895">MTLTVDDILSAPDDDLRAAIRAICTDDNKVRDRLATYLHKVQNPAAKLAPKKSKNAPKVDPSGIFLCGQCEKTFLEPDNHETACTYHTGECEVNEEAWQDMYTEADPDYDNPEMRKSFPKGFQFECCGEIGDHPGCKTGKHK</sequence>
<keyword evidence="2" id="KW-1185">Reference proteome</keyword>
<dbReference type="PANTHER" id="PTHR38167:SF1">
    <property type="entry name" value="C2H2-TYPE DOMAIN-CONTAINING PROTEIN"/>
    <property type="match status" value="1"/>
</dbReference>
<dbReference type="AlphaFoldDB" id="A0AAN7GZM3"/>